<accession>A0A5E4MU30</accession>
<sequence>MKKSITVGRKFTKLSVIFIVFLQVLCVTCKYEGTDQEESYLAEQVVRHREEIARQMFNGKRLDKMSKTLGIVPLEIGDMVPEADGAVEPEEVKRRSEDVEDVESEQYHSSKMTAEKEAYFNES</sequence>
<reference evidence="3 4" key="1">
    <citation type="submission" date="2019-08" db="EMBL/GenBank/DDBJ databases">
        <authorList>
            <person name="Alioto T."/>
            <person name="Alioto T."/>
            <person name="Gomez Garrido J."/>
        </authorList>
    </citation>
    <scope>NUCLEOTIDE SEQUENCE [LARGE SCALE GENOMIC DNA]</scope>
</reference>
<keyword evidence="4" id="KW-1185">Reference proteome</keyword>
<name>A0A5E4MU30_9HEMI</name>
<feature type="signal peptide" evidence="2">
    <location>
        <begin position="1"/>
        <end position="26"/>
    </location>
</feature>
<proteinExistence type="predicted"/>
<organism evidence="3 4">
    <name type="scientific">Cinara cedri</name>
    <dbReference type="NCBI Taxonomy" id="506608"/>
    <lineage>
        <taxon>Eukaryota</taxon>
        <taxon>Metazoa</taxon>
        <taxon>Ecdysozoa</taxon>
        <taxon>Arthropoda</taxon>
        <taxon>Hexapoda</taxon>
        <taxon>Insecta</taxon>
        <taxon>Pterygota</taxon>
        <taxon>Neoptera</taxon>
        <taxon>Paraneoptera</taxon>
        <taxon>Hemiptera</taxon>
        <taxon>Sternorrhyncha</taxon>
        <taxon>Aphidomorpha</taxon>
        <taxon>Aphidoidea</taxon>
        <taxon>Aphididae</taxon>
        <taxon>Lachninae</taxon>
        <taxon>Cinara</taxon>
    </lineage>
</organism>
<feature type="region of interest" description="Disordered" evidence="1">
    <location>
        <begin position="83"/>
        <end position="123"/>
    </location>
</feature>
<keyword evidence="2" id="KW-0732">Signal</keyword>
<evidence type="ECO:0000313" key="4">
    <source>
        <dbReference type="Proteomes" id="UP000325440"/>
    </source>
</evidence>
<gene>
    <name evidence="3" type="ORF">CINCED_3A024447</name>
</gene>
<evidence type="ECO:0000256" key="1">
    <source>
        <dbReference type="SAM" id="MobiDB-lite"/>
    </source>
</evidence>
<dbReference type="EMBL" id="CABPRJ010000961">
    <property type="protein sequence ID" value="VVC32941.1"/>
    <property type="molecule type" value="Genomic_DNA"/>
</dbReference>
<evidence type="ECO:0000313" key="3">
    <source>
        <dbReference type="EMBL" id="VVC32941.1"/>
    </source>
</evidence>
<dbReference type="AlphaFoldDB" id="A0A5E4MU30"/>
<dbReference type="Proteomes" id="UP000325440">
    <property type="component" value="Unassembled WGS sequence"/>
</dbReference>
<feature type="chain" id="PRO_5022819208" evidence="2">
    <location>
        <begin position="27"/>
        <end position="123"/>
    </location>
</feature>
<evidence type="ECO:0000256" key="2">
    <source>
        <dbReference type="SAM" id="SignalP"/>
    </source>
</evidence>
<protein>
    <submittedName>
        <fullName evidence="3">Uncharacterized protein</fullName>
    </submittedName>
</protein>
<feature type="compositionally biased region" description="Basic and acidic residues" evidence="1">
    <location>
        <begin position="105"/>
        <end position="123"/>
    </location>
</feature>